<accession>A0A2Z7DF70</accession>
<evidence type="ECO:0008006" key="4">
    <source>
        <dbReference type="Google" id="ProtNLM"/>
    </source>
</evidence>
<keyword evidence="3" id="KW-1185">Reference proteome</keyword>
<keyword evidence="1" id="KW-0732">Signal</keyword>
<evidence type="ECO:0000313" key="2">
    <source>
        <dbReference type="EMBL" id="KZV55717.1"/>
    </source>
</evidence>
<protein>
    <recommendedName>
        <fullName evidence="4">Secreted protein</fullName>
    </recommendedName>
</protein>
<proteinExistence type="predicted"/>
<feature type="chain" id="PRO_5016288236" description="Secreted protein" evidence="1">
    <location>
        <begin position="21"/>
        <end position="72"/>
    </location>
</feature>
<gene>
    <name evidence="2" type="ORF">F511_26931</name>
</gene>
<reference evidence="2 3" key="1">
    <citation type="journal article" date="2015" name="Proc. Natl. Acad. Sci. U.S.A.">
        <title>The resurrection genome of Boea hygrometrica: A blueprint for survival of dehydration.</title>
        <authorList>
            <person name="Xiao L."/>
            <person name="Yang G."/>
            <person name="Zhang L."/>
            <person name="Yang X."/>
            <person name="Zhao S."/>
            <person name="Ji Z."/>
            <person name="Zhou Q."/>
            <person name="Hu M."/>
            <person name="Wang Y."/>
            <person name="Chen M."/>
            <person name="Xu Y."/>
            <person name="Jin H."/>
            <person name="Xiao X."/>
            <person name="Hu G."/>
            <person name="Bao F."/>
            <person name="Hu Y."/>
            <person name="Wan P."/>
            <person name="Li L."/>
            <person name="Deng X."/>
            <person name="Kuang T."/>
            <person name="Xiang C."/>
            <person name="Zhu J.K."/>
            <person name="Oliver M.J."/>
            <person name="He Y."/>
        </authorList>
    </citation>
    <scope>NUCLEOTIDE SEQUENCE [LARGE SCALE GENOMIC DNA]</scope>
    <source>
        <strain evidence="3">cv. XS01</strain>
    </source>
</reference>
<sequence>MFFLCDVALSLALLFTTVDSFCSTADCDDITADVIIAVRSFSNRHADVMVAESRFLSISNADVIIAARSFFQ</sequence>
<evidence type="ECO:0000256" key="1">
    <source>
        <dbReference type="SAM" id="SignalP"/>
    </source>
</evidence>
<dbReference type="Proteomes" id="UP000250235">
    <property type="component" value="Unassembled WGS sequence"/>
</dbReference>
<dbReference type="EMBL" id="KQ988461">
    <property type="protein sequence ID" value="KZV55717.1"/>
    <property type="molecule type" value="Genomic_DNA"/>
</dbReference>
<dbReference type="AlphaFoldDB" id="A0A2Z7DF70"/>
<name>A0A2Z7DF70_9LAMI</name>
<organism evidence="2 3">
    <name type="scientific">Dorcoceras hygrometricum</name>
    <dbReference type="NCBI Taxonomy" id="472368"/>
    <lineage>
        <taxon>Eukaryota</taxon>
        <taxon>Viridiplantae</taxon>
        <taxon>Streptophyta</taxon>
        <taxon>Embryophyta</taxon>
        <taxon>Tracheophyta</taxon>
        <taxon>Spermatophyta</taxon>
        <taxon>Magnoliopsida</taxon>
        <taxon>eudicotyledons</taxon>
        <taxon>Gunneridae</taxon>
        <taxon>Pentapetalae</taxon>
        <taxon>asterids</taxon>
        <taxon>lamiids</taxon>
        <taxon>Lamiales</taxon>
        <taxon>Gesneriaceae</taxon>
        <taxon>Didymocarpoideae</taxon>
        <taxon>Trichosporeae</taxon>
        <taxon>Loxocarpinae</taxon>
        <taxon>Dorcoceras</taxon>
    </lineage>
</organism>
<feature type="signal peptide" evidence="1">
    <location>
        <begin position="1"/>
        <end position="20"/>
    </location>
</feature>
<evidence type="ECO:0000313" key="3">
    <source>
        <dbReference type="Proteomes" id="UP000250235"/>
    </source>
</evidence>